<dbReference type="Pfam" id="PF00345">
    <property type="entry name" value="PapD_N"/>
    <property type="match status" value="1"/>
</dbReference>
<dbReference type="GO" id="GO:0030288">
    <property type="term" value="C:outer membrane-bounded periplasmic space"/>
    <property type="evidence" value="ECO:0007669"/>
    <property type="project" value="InterPro"/>
</dbReference>
<comment type="caution">
    <text evidence="2">The sequence shown here is derived from an EMBL/GenBank/DDBJ whole genome shotgun (WGS) entry which is preliminary data.</text>
</comment>
<dbReference type="GO" id="GO:0071555">
    <property type="term" value="P:cell wall organization"/>
    <property type="evidence" value="ECO:0007669"/>
    <property type="project" value="InterPro"/>
</dbReference>
<dbReference type="EMBL" id="JACYTR010000004">
    <property type="protein sequence ID" value="MBD8524658.1"/>
    <property type="molecule type" value="Genomic_DNA"/>
</dbReference>
<proteinExistence type="predicted"/>
<keyword evidence="3" id="KW-1185">Reference proteome</keyword>
<dbReference type="SUPFAM" id="SSF49354">
    <property type="entry name" value="PapD-like"/>
    <property type="match status" value="1"/>
</dbReference>
<name>A0AAW3ZEU3_9GAMM</name>
<dbReference type="PANTHER" id="PTHR30251">
    <property type="entry name" value="PILUS ASSEMBLY CHAPERONE"/>
    <property type="match status" value="1"/>
</dbReference>
<evidence type="ECO:0000259" key="1">
    <source>
        <dbReference type="Pfam" id="PF00345"/>
    </source>
</evidence>
<dbReference type="AlphaFoldDB" id="A0AAW3ZEU3"/>
<accession>A0AAW3ZEU3</accession>
<dbReference type="PANTHER" id="PTHR30251:SF4">
    <property type="entry name" value="SLR1668 PROTEIN"/>
    <property type="match status" value="1"/>
</dbReference>
<sequence length="246" mass="26979">MQRASWRGQGWRGTRVGGLLCGLLFAGLSSAASLQINPTRVEIDQDSRVVALTLRNSGSDDANVQLELVQWTQVEGEDHYQPTTELLATPPIFSLAAGSQQIIRVGLRGTPDEQRERAFRLYVQELPPSAEQGFRGLRMMLRMSLPVFIAPVSGKSGPELEWRLRRLSVHEVELSVVNRGNGRAQVSELSLEHRGKRLVPGGMAYVLAGATRSWTLQSPADLADDAQLALTARIDGVQYGSQLSVH</sequence>
<dbReference type="Proteomes" id="UP000613768">
    <property type="component" value="Unassembled WGS sequence"/>
</dbReference>
<protein>
    <submittedName>
        <fullName evidence="2">Molecular chaperone</fullName>
    </submittedName>
</protein>
<dbReference type="InterPro" id="IPR013783">
    <property type="entry name" value="Ig-like_fold"/>
</dbReference>
<reference evidence="2 3" key="1">
    <citation type="submission" date="2020-09" db="EMBL/GenBank/DDBJ databases">
        <title>Pseudoxanthomonas sp. CAU 1598 isolated from sand of Yaerae Beach.</title>
        <authorList>
            <person name="Kim W."/>
        </authorList>
    </citation>
    <scope>NUCLEOTIDE SEQUENCE [LARGE SCALE GENOMIC DNA]</scope>
    <source>
        <strain evidence="2 3">CAU 1598</strain>
    </source>
</reference>
<dbReference type="InterPro" id="IPR008962">
    <property type="entry name" value="PapD-like_sf"/>
</dbReference>
<feature type="domain" description="Pili assembly chaperone N-terminal" evidence="1">
    <location>
        <begin position="34"/>
        <end position="152"/>
    </location>
</feature>
<dbReference type="RefSeq" id="WP_192028011.1">
    <property type="nucleotide sequence ID" value="NZ_JACYTR010000004.1"/>
</dbReference>
<evidence type="ECO:0000313" key="2">
    <source>
        <dbReference type="EMBL" id="MBD8524658.1"/>
    </source>
</evidence>
<dbReference type="Gene3D" id="2.60.40.10">
    <property type="entry name" value="Immunoglobulins"/>
    <property type="match status" value="1"/>
</dbReference>
<organism evidence="2 3">
    <name type="scientific">Pseudomarimonas arenosa</name>
    <dbReference type="NCBI Taxonomy" id="2774145"/>
    <lineage>
        <taxon>Bacteria</taxon>
        <taxon>Pseudomonadati</taxon>
        <taxon>Pseudomonadota</taxon>
        <taxon>Gammaproteobacteria</taxon>
        <taxon>Lysobacterales</taxon>
        <taxon>Lysobacteraceae</taxon>
        <taxon>Pseudomarimonas</taxon>
    </lineage>
</organism>
<gene>
    <name evidence="2" type="ORF">IFO71_02790</name>
</gene>
<dbReference type="InterPro" id="IPR050643">
    <property type="entry name" value="Periplasmic_pilus_chap"/>
</dbReference>
<dbReference type="InterPro" id="IPR016147">
    <property type="entry name" value="Pili_assmbl_chaperone_N"/>
</dbReference>
<evidence type="ECO:0000313" key="3">
    <source>
        <dbReference type="Proteomes" id="UP000613768"/>
    </source>
</evidence>